<protein>
    <submittedName>
        <fullName evidence="1">Uncharacterized protein</fullName>
    </submittedName>
</protein>
<sequence length="71" mass="8606">MKNMGIEDTLLEYHKATGKDWKYHIKYVDTMPDFAIQIREVCINKSYIKFYEQMDNETKESVIYWMIDTNS</sequence>
<evidence type="ECO:0000313" key="2">
    <source>
        <dbReference type="Proteomes" id="UP000315540"/>
    </source>
</evidence>
<comment type="caution">
    <text evidence="1">The sequence shown here is derived from an EMBL/GenBank/DDBJ whole genome shotgun (WGS) entry which is preliminary data.</text>
</comment>
<dbReference type="EMBL" id="VFWZ01000003">
    <property type="protein sequence ID" value="TPN85807.1"/>
    <property type="molecule type" value="Genomic_DNA"/>
</dbReference>
<gene>
    <name evidence="1" type="ORF">FHK87_10990</name>
</gene>
<name>A0A504J4S0_9FLAO</name>
<dbReference type="AlphaFoldDB" id="A0A504J4S0"/>
<dbReference type="Proteomes" id="UP000315540">
    <property type="component" value="Unassembled WGS sequence"/>
</dbReference>
<keyword evidence="2" id="KW-1185">Reference proteome</keyword>
<dbReference type="RefSeq" id="WP_140592781.1">
    <property type="nucleotide sequence ID" value="NZ_VFWZ01000003.1"/>
</dbReference>
<reference evidence="1 2" key="1">
    <citation type="submission" date="2019-06" db="EMBL/GenBank/DDBJ databases">
        <authorList>
            <person name="Meng X."/>
        </authorList>
    </citation>
    <scope>NUCLEOTIDE SEQUENCE [LARGE SCALE GENOMIC DNA]</scope>
    <source>
        <strain evidence="1 2">M625</strain>
    </source>
</reference>
<dbReference type="OrthoDB" id="1164754at2"/>
<organism evidence="1 2">
    <name type="scientific">Aquimarina algicola</name>
    <dbReference type="NCBI Taxonomy" id="2589995"/>
    <lineage>
        <taxon>Bacteria</taxon>
        <taxon>Pseudomonadati</taxon>
        <taxon>Bacteroidota</taxon>
        <taxon>Flavobacteriia</taxon>
        <taxon>Flavobacteriales</taxon>
        <taxon>Flavobacteriaceae</taxon>
        <taxon>Aquimarina</taxon>
    </lineage>
</organism>
<evidence type="ECO:0000313" key="1">
    <source>
        <dbReference type="EMBL" id="TPN85807.1"/>
    </source>
</evidence>
<proteinExistence type="predicted"/>
<accession>A0A504J4S0</accession>